<dbReference type="GO" id="GO:0046872">
    <property type="term" value="F:metal ion binding"/>
    <property type="evidence" value="ECO:0007669"/>
    <property type="project" value="UniProtKB-KW"/>
</dbReference>
<dbReference type="SUPFAM" id="SSF88723">
    <property type="entry name" value="PIN domain-like"/>
    <property type="match status" value="1"/>
</dbReference>
<dbReference type="SUPFAM" id="SSF47807">
    <property type="entry name" value="5' to 3' exonuclease, C-terminal subdomain"/>
    <property type="match status" value="1"/>
</dbReference>
<evidence type="ECO:0000256" key="2">
    <source>
        <dbReference type="ARBA" id="ARBA00022722"/>
    </source>
</evidence>
<evidence type="ECO:0000259" key="7">
    <source>
        <dbReference type="SMART" id="SM00484"/>
    </source>
</evidence>
<dbReference type="InterPro" id="IPR006085">
    <property type="entry name" value="XPG_DNA_repair_N"/>
</dbReference>
<dbReference type="InterPro" id="IPR008918">
    <property type="entry name" value="HhH2"/>
</dbReference>
<evidence type="ECO:0000313" key="9">
    <source>
        <dbReference type="EMBL" id="QHT22367.1"/>
    </source>
</evidence>
<evidence type="ECO:0008006" key="10">
    <source>
        <dbReference type="Google" id="ProtNLM"/>
    </source>
</evidence>
<evidence type="ECO:0000259" key="8">
    <source>
        <dbReference type="SMART" id="SM00485"/>
    </source>
</evidence>
<dbReference type="InterPro" id="IPR006086">
    <property type="entry name" value="XPG-I_dom"/>
</dbReference>
<sequence>MGIKNLNNLLRKKCPHVFEEIHLSEYAFKKVAIDVSLFLCKFKAICGDNWLSSFVNLVQSLRKNDIHCVFIFDNGSPNEKSNEKEERIKSREKTEQRVLELDNALDKYYKTGEVEPNLIELHDKLIKKSVPIQRLLSKKRPQTSINMDIVKDKIEKMKNYNIRISKDDFEKTRELFDILKVPYYIAPLEAECMCADLCKRNIVDAVLTEDTDVLAYGSPIFLSKIDTKTDTCVRIFHKNVLESLNLTQEQFLDLCIMCGCDYNKNIPKVGCETSFKYITKYKSIDEIARNETIDITILNHKRTRDLFTNYERHEIKNILYCGSPDFNELENFIIKNNIKINLEKLRKSFIHEIIFIEE</sequence>
<dbReference type="SMART" id="SM00279">
    <property type="entry name" value="HhH2"/>
    <property type="match status" value="1"/>
</dbReference>
<evidence type="ECO:0000256" key="6">
    <source>
        <dbReference type="ARBA" id="ARBA00022842"/>
    </source>
</evidence>
<keyword evidence="6" id="KW-0460">Magnesium</keyword>
<dbReference type="Gene3D" id="1.10.150.20">
    <property type="entry name" value="5' to 3' exonuclease, C-terminal subdomain"/>
    <property type="match status" value="1"/>
</dbReference>
<accession>A0A6C0DZQ1</accession>
<dbReference type="PRINTS" id="PR00853">
    <property type="entry name" value="XPGRADSUPER"/>
</dbReference>
<dbReference type="InterPro" id="IPR006084">
    <property type="entry name" value="XPG/Rad2"/>
</dbReference>
<comment type="cofactor">
    <cofactor evidence="1">
        <name>Mg(2+)</name>
        <dbReference type="ChEBI" id="CHEBI:18420"/>
    </cofactor>
</comment>
<protein>
    <recommendedName>
        <fullName evidence="10">XPG N-terminal domain-containing protein</fullName>
    </recommendedName>
</protein>
<keyword evidence="4" id="KW-0255">Endonuclease</keyword>
<dbReference type="GO" id="GO:0003677">
    <property type="term" value="F:DNA binding"/>
    <property type="evidence" value="ECO:0007669"/>
    <property type="project" value="InterPro"/>
</dbReference>
<evidence type="ECO:0000256" key="1">
    <source>
        <dbReference type="ARBA" id="ARBA00001946"/>
    </source>
</evidence>
<dbReference type="Pfam" id="PF00752">
    <property type="entry name" value="XPG_N"/>
    <property type="match status" value="1"/>
</dbReference>
<dbReference type="Pfam" id="PF00867">
    <property type="entry name" value="XPG_I"/>
    <property type="match status" value="1"/>
</dbReference>
<dbReference type="InterPro" id="IPR036279">
    <property type="entry name" value="5-3_exonuclease_C_sf"/>
</dbReference>
<feature type="domain" description="XPG N-terminal" evidence="8">
    <location>
        <begin position="1"/>
        <end position="94"/>
    </location>
</feature>
<feature type="domain" description="XPG-I" evidence="7">
    <location>
        <begin position="177"/>
        <end position="246"/>
    </location>
</feature>
<dbReference type="SMART" id="SM00485">
    <property type="entry name" value="XPGN"/>
    <property type="match status" value="1"/>
</dbReference>
<dbReference type="GO" id="GO:0017108">
    <property type="term" value="F:5'-flap endonuclease activity"/>
    <property type="evidence" value="ECO:0007669"/>
    <property type="project" value="TreeGrafter"/>
</dbReference>
<organism evidence="9">
    <name type="scientific">viral metagenome</name>
    <dbReference type="NCBI Taxonomy" id="1070528"/>
    <lineage>
        <taxon>unclassified sequences</taxon>
        <taxon>metagenomes</taxon>
        <taxon>organismal metagenomes</taxon>
    </lineage>
</organism>
<evidence type="ECO:0000256" key="3">
    <source>
        <dbReference type="ARBA" id="ARBA00022723"/>
    </source>
</evidence>
<keyword evidence="3" id="KW-0479">Metal-binding</keyword>
<evidence type="ECO:0000256" key="5">
    <source>
        <dbReference type="ARBA" id="ARBA00022801"/>
    </source>
</evidence>
<dbReference type="PANTHER" id="PTHR11081">
    <property type="entry name" value="FLAP ENDONUCLEASE FAMILY MEMBER"/>
    <property type="match status" value="1"/>
</dbReference>
<name>A0A6C0DZQ1_9ZZZZ</name>
<reference evidence="9" key="1">
    <citation type="journal article" date="2020" name="Nature">
        <title>Giant virus diversity and host interactions through global metagenomics.</title>
        <authorList>
            <person name="Schulz F."/>
            <person name="Roux S."/>
            <person name="Paez-Espino D."/>
            <person name="Jungbluth S."/>
            <person name="Walsh D.A."/>
            <person name="Denef V.J."/>
            <person name="McMahon K.D."/>
            <person name="Konstantinidis K.T."/>
            <person name="Eloe-Fadrosh E.A."/>
            <person name="Kyrpides N.C."/>
            <person name="Woyke T."/>
        </authorList>
    </citation>
    <scope>NUCLEOTIDE SEQUENCE</scope>
    <source>
        <strain evidence="9">GVMAG-M-3300023179-111</strain>
    </source>
</reference>
<dbReference type="EMBL" id="MN739709">
    <property type="protein sequence ID" value="QHT22367.1"/>
    <property type="molecule type" value="Genomic_DNA"/>
</dbReference>
<dbReference type="InterPro" id="IPR029060">
    <property type="entry name" value="PIN-like_dom_sf"/>
</dbReference>
<dbReference type="PANTHER" id="PTHR11081:SF9">
    <property type="entry name" value="FLAP ENDONUCLEASE 1"/>
    <property type="match status" value="1"/>
</dbReference>
<evidence type="ECO:0000256" key="4">
    <source>
        <dbReference type="ARBA" id="ARBA00022759"/>
    </source>
</evidence>
<keyword evidence="5" id="KW-0378">Hydrolase</keyword>
<proteinExistence type="predicted"/>
<dbReference type="SMART" id="SM00484">
    <property type="entry name" value="XPGI"/>
    <property type="match status" value="1"/>
</dbReference>
<keyword evidence="2" id="KW-0540">Nuclease</keyword>
<dbReference type="Gene3D" id="3.40.50.1010">
    <property type="entry name" value="5'-nuclease"/>
    <property type="match status" value="1"/>
</dbReference>
<dbReference type="AlphaFoldDB" id="A0A6C0DZQ1"/>